<proteinExistence type="predicted"/>
<accession>A0A9W6PGS5</accession>
<evidence type="ECO:0000313" key="3">
    <source>
        <dbReference type="Proteomes" id="UP001165143"/>
    </source>
</evidence>
<keyword evidence="1" id="KW-0732">Signal</keyword>
<gene>
    <name evidence="2" type="ORF">Kpho01_26030</name>
</gene>
<dbReference type="AlphaFoldDB" id="A0A9W6PGS5"/>
<sequence length="468" mass="48727">MNRTTAARARAAFAPVAAAGLALLAVVAPAHAATGAPLVPTDLYNDYRACSTDPAAPLYVTGRAGLTVEGIPGNTDPGAMWATAQYRAWPLSDPAALVTAERPYAYAGSEAVATLGGYGAPLRDGETYAWQARTVDPDSGAASDWTAPCYVVTDDTFPDAEPTVSSSNYPSGQVNQGGAPIELTLGANGVDDVAGYAFTWEGTFPIAGGATIGDHGIPTYHDPYTTSPSYFARADSLGGPTTVELVPPQDTGYLVLQVKSLDRSFNASRPTTYYIAVKRNAPTVTEVSNSPQYGKEATFKITPDPGLQAASPVVSYSVRHLGRNWTDTVVPTSASGIAEFKVALDDPDGDSLLVTSTSADGWVSQQNWWRADGADSAPTVTSATYPENGTGGSAGVPGTFAFTPTVKGLVSYTYSVNWGQPVTVPAGPRGEAQIDWTPPASGWYALDVQGVTKDGARTGMTSYYFTVG</sequence>
<dbReference type="EMBL" id="BSRX01000013">
    <property type="protein sequence ID" value="GLW54592.1"/>
    <property type="molecule type" value="Genomic_DNA"/>
</dbReference>
<dbReference type="OrthoDB" id="3439746at2"/>
<reference evidence="2" key="1">
    <citation type="submission" date="2023-02" db="EMBL/GenBank/DDBJ databases">
        <title>Kitasatospora phosalacinea NBRC 14362.</title>
        <authorList>
            <person name="Ichikawa N."/>
            <person name="Sato H."/>
            <person name="Tonouchi N."/>
        </authorList>
    </citation>
    <scope>NUCLEOTIDE SEQUENCE</scope>
    <source>
        <strain evidence="2">NBRC 14362</strain>
    </source>
</reference>
<evidence type="ECO:0000313" key="2">
    <source>
        <dbReference type="EMBL" id="GLW54592.1"/>
    </source>
</evidence>
<organism evidence="2 3">
    <name type="scientific">Kitasatospora phosalacinea</name>
    <dbReference type="NCBI Taxonomy" id="2065"/>
    <lineage>
        <taxon>Bacteria</taxon>
        <taxon>Bacillati</taxon>
        <taxon>Actinomycetota</taxon>
        <taxon>Actinomycetes</taxon>
        <taxon>Kitasatosporales</taxon>
        <taxon>Streptomycetaceae</taxon>
        <taxon>Kitasatospora</taxon>
    </lineage>
</organism>
<dbReference type="RefSeq" id="WP_033251940.1">
    <property type="nucleotide sequence ID" value="NZ_BSRX01000013.1"/>
</dbReference>
<name>A0A9W6PGS5_9ACTN</name>
<feature type="signal peptide" evidence="1">
    <location>
        <begin position="1"/>
        <end position="32"/>
    </location>
</feature>
<feature type="chain" id="PRO_5040759303" evidence="1">
    <location>
        <begin position="33"/>
        <end position="468"/>
    </location>
</feature>
<evidence type="ECO:0000256" key="1">
    <source>
        <dbReference type="SAM" id="SignalP"/>
    </source>
</evidence>
<comment type="caution">
    <text evidence="2">The sequence shown here is derived from an EMBL/GenBank/DDBJ whole genome shotgun (WGS) entry which is preliminary data.</text>
</comment>
<dbReference type="Proteomes" id="UP001165143">
    <property type="component" value="Unassembled WGS sequence"/>
</dbReference>
<protein>
    <submittedName>
        <fullName evidence="2">Uncharacterized protein</fullName>
    </submittedName>
</protein>